<dbReference type="OrthoDB" id="3149508at2759"/>
<dbReference type="EMBL" id="MU128962">
    <property type="protein sequence ID" value="KAF9514326.1"/>
    <property type="molecule type" value="Genomic_DNA"/>
</dbReference>
<feature type="non-terminal residue" evidence="2">
    <location>
        <position position="1"/>
    </location>
</feature>
<dbReference type="InterPro" id="IPR041457">
    <property type="entry name" value="CxC2_KDZ-assoc"/>
</dbReference>
<accession>A0A9P6DTI5</accession>
<evidence type="ECO:0000313" key="2">
    <source>
        <dbReference type="EMBL" id="KAF9514326.1"/>
    </source>
</evidence>
<evidence type="ECO:0000313" key="3">
    <source>
        <dbReference type="Proteomes" id="UP000886523"/>
    </source>
</evidence>
<dbReference type="Proteomes" id="UP000886523">
    <property type="component" value="Unassembled WGS sequence"/>
</dbReference>
<comment type="caution">
    <text evidence="2">The sequence shown here is derived from an EMBL/GenBank/DDBJ whole genome shotgun (WGS) entry which is preliminary data.</text>
</comment>
<organism evidence="2 3">
    <name type="scientific">Hydnum rufescens UP504</name>
    <dbReference type="NCBI Taxonomy" id="1448309"/>
    <lineage>
        <taxon>Eukaryota</taxon>
        <taxon>Fungi</taxon>
        <taxon>Dikarya</taxon>
        <taxon>Basidiomycota</taxon>
        <taxon>Agaricomycotina</taxon>
        <taxon>Agaricomycetes</taxon>
        <taxon>Cantharellales</taxon>
        <taxon>Hydnaceae</taxon>
        <taxon>Hydnum</taxon>
    </lineage>
</organism>
<dbReference type="AlphaFoldDB" id="A0A9P6DTI5"/>
<protein>
    <recommendedName>
        <fullName evidence="1">CxC2-like cysteine cluster KDZ transposase-associated domain-containing protein</fullName>
    </recommendedName>
</protein>
<sequence>FSVIHINGIHHIHVVFCGCGSSVHTQQQLLHHGWFPTTIHQPHMCATFMVLNHFHLQMLHSKVTATHFIATIE</sequence>
<feature type="domain" description="CxC2-like cysteine cluster KDZ transposase-associated" evidence="1">
    <location>
        <begin position="1"/>
        <end position="72"/>
    </location>
</feature>
<keyword evidence="3" id="KW-1185">Reference proteome</keyword>
<reference evidence="2" key="1">
    <citation type="journal article" date="2020" name="Nat. Commun.">
        <title>Large-scale genome sequencing of mycorrhizal fungi provides insights into the early evolution of symbiotic traits.</title>
        <authorList>
            <person name="Miyauchi S."/>
            <person name="Kiss E."/>
            <person name="Kuo A."/>
            <person name="Drula E."/>
            <person name="Kohler A."/>
            <person name="Sanchez-Garcia M."/>
            <person name="Morin E."/>
            <person name="Andreopoulos B."/>
            <person name="Barry K.W."/>
            <person name="Bonito G."/>
            <person name="Buee M."/>
            <person name="Carver A."/>
            <person name="Chen C."/>
            <person name="Cichocki N."/>
            <person name="Clum A."/>
            <person name="Culley D."/>
            <person name="Crous P.W."/>
            <person name="Fauchery L."/>
            <person name="Girlanda M."/>
            <person name="Hayes R.D."/>
            <person name="Keri Z."/>
            <person name="LaButti K."/>
            <person name="Lipzen A."/>
            <person name="Lombard V."/>
            <person name="Magnuson J."/>
            <person name="Maillard F."/>
            <person name="Murat C."/>
            <person name="Nolan M."/>
            <person name="Ohm R.A."/>
            <person name="Pangilinan J."/>
            <person name="Pereira M.F."/>
            <person name="Perotto S."/>
            <person name="Peter M."/>
            <person name="Pfister S."/>
            <person name="Riley R."/>
            <person name="Sitrit Y."/>
            <person name="Stielow J.B."/>
            <person name="Szollosi G."/>
            <person name="Zifcakova L."/>
            <person name="Stursova M."/>
            <person name="Spatafora J.W."/>
            <person name="Tedersoo L."/>
            <person name="Vaario L.M."/>
            <person name="Yamada A."/>
            <person name="Yan M."/>
            <person name="Wang P."/>
            <person name="Xu J."/>
            <person name="Bruns T."/>
            <person name="Baldrian P."/>
            <person name="Vilgalys R."/>
            <person name="Dunand C."/>
            <person name="Henrissat B."/>
            <person name="Grigoriev I.V."/>
            <person name="Hibbett D."/>
            <person name="Nagy L.G."/>
            <person name="Martin F.M."/>
        </authorList>
    </citation>
    <scope>NUCLEOTIDE SEQUENCE</scope>
    <source>
        <strain evidence="2">UP504</strain>
    </source>
</reference>
<evidence type="ECO:0000259" key="1">
    <source>
        <dbReference type="Pfam" id="PF18803"/>
    </source>
</evidence>
<dbReference type="Pfam" id="PF18803">
    <property type="entry name" value="CxC2"/>
    <property type="match status" value="1"/>
</dbReference>
<proteinExistence type="predicted"/>
<gene>
    <name evidence="2" type="ORF">BS47DRAFT_1295198</name>
</gene>
<name>A0A9P6DTI5_9AGAM</name>